<evidence type="ECO:0000313" key="3">
    <source>
        <dbReference type="Proteomes" id="UP000218209"/>
    </source>
</evidence>
<feature type="compositionally biased region" description="Gly residues" evidence="1">
    <location>
        <begin position="330"/>
        <end position="353"/>
    </location>
</feature>
<organism evidence="2 3">
    <name type="scientific">Porphyra umbilicalis</name>
    <name type="common">Purple laver</name>
    <name type="synonym">Red alga</name>
    <dbReference type="NCBI Taxonomy" id="2786"/>
    <lineage>
        <taxon>Eukaryota</taxon>
        <taxon>Rhodophyta</taxon>
        <taxon>Bangiophyceae</taxon>
        <taxon>Bangiales</taxon>
        <taxon>Bangiaceae</taxon>
        <taxon>Porphyra</taxon>
    </lineage>
</organism>
<feature type="compositionally biased region" description="Acidic residues" evidence="1">
    <location>
        <begin position="354"/>
        <end position="367"/>
    </location>
</feature>
<gene>
    <name evidence="2" type="ORF">BU14_0548s0001</name>
</gene>
<dbReference type="EMBL" id="KV919143">
    <property type="protein sequence ID" value="OSX71351.1"/>
    <property type="molecule type" value="Genomic_DNA"/>
</dbReference>
<feature type="region of interest" description="Disordered" evidence="1">
    <location>
        <begin position="56"/>
        <end position="92"/>
    </location>
</feature>
<protein>
    <submittedName>
        <fullName evidence="2">Uncharacterized protein</fullName>
    </submittedName>
</protein>
<accession>A0A1X6NRV8</accession>
<evidence type="ECO:0000313" key="2">
    <source>
        <dbReference type="EMBL" id="OSX71351.1"/>
    </source>
</evidence>
<name>A0A1X6NRV8_PORUM</name>
<proteinExistence type="predicted"/>
<sequence length="367" mass="38537">MRGFRLSFLLRRRVSARVPKTGPPPLHLVPSIATVGAAATITTPTTTAAENTMAQTRNDGGADEDVELPAVGPSTPTTEVNEHKDDDDDGSVDGYMEGDVDVDVNVDMEVDEEAAMDERAARHTTFSDDVAAGMVTPPARTTPPRPDTPRPAPIAAPPTLNAALAAAGITHDHPVFAATYALCVDRCVNDPIFGATGVFQAPAEPDWIRHANIGTRRVRRTAATLLRHVHPDVIAPRNVYPEATARRNAHHATLTNWLAGPMAVADYPVVSLVRAAVERGNREMAAAAIVGARMAAGLERVVDLQLLANVRQFAAEVGLLNDSTWVHTGEGGGANQVGGGHAGGDGEGGAGGGDDGEWPDADLFEDF</sequence>
<feature type="region of interest" description="Disordered" evidence="1">
    <location>
        <begin position="330"/>
        <end position="367"/>
    </location>
</feature>
<keyword evidence="3" id="KW-1185">Reference proteome</keyword>
<evidence type="ECO:0000256" key="1">
    <source>
        <dbReference type="SAM" id="MobiDB-lite"/>
    </source>
</evidence>
<dbReference type="AlphaFoldDB" id="A0A1X6NRV8"/>
<dbReference type="Proteomes" id="UP000218209">
    <property type="component" value="Unassembled WGS sequence"/>
</dbReference>
<reference evidence="2 3" key="1">
    <citation type="submission" date="2017-03" db="EMBL/GenBank/DDBJ databases">
        <title>WGS assembly of Porphyra umbilicalis.</title>
        <authorList>
            <person name="Brawley S.H."/>
            <person name="Blouin N.A."/>
            <person name="Ficko-Blean E."/>
            <person name="Wheeler G.L."/>
            <person name="Lohr M."/>
            <person name="Goodson H.V."/>
            <person name="Jenkins J.W."/>
            <person name="Blaby-Haas C.E."/>
            <person name="Helliwell K.E."/>
            <person name="Chan C."/>
            <person name="Marriage T."/>
            <person name="Bhattacharya D."/>
            <person name="Klein A.S."/>
            <person name="Badis Y."/>
            <person name="Brodie J."/>
            <person name="Cao Y."/>
            <person name="Collen J."/>
            <person name="Dittami S.M."/>
            <person name="Gachon C.M."/>
            <person name="Green B.R."/>
            <person name="Karpowicz S."/>
            <person name="Kim J.W."/>
            <person name="Kudahl U."/>
            <person name="Lin S."/>
            <person name="Michel G."/>
            <person name="Mittag M."/>
            <person name="Olson B.J."/>
            <person name="Pangilinan J."/>
            <person name="Peng Y."/>
            <person name="Qiu H."/>
            <person name="Shu S."/>
            <person name="Singer J.T."/>
            <person name="Smith A.G."/>
            <person name="Sprecher B.N."/>
            <person name="Wagner V."/>
            <person name="Wang W."/>
            <person name="Wang Z.-Y."/>
            <person name="Yan J."/>
            <person name="Yarish C."/>
            <person name="Zoeuner-Riek S."/>
            <person name="Zhuang Y."/>
            <person name="Zou Y."/>
            <person name="Lindquist E.A."/>
            <person name="Grimwood J."/>
            <person name="Barry K."/>
            <person name="Rokhsar D.S."/>
            <person name="Schmutz J."/>
            <person name="Stiller J.W."/>
            <person name="Grossman A.R."/>
            <person name="Prochnik S.E."/>
        </authorList>
    </citation>
    <scope>NUCLEOTIDE SEQUENCE [LARGE SCALE GENOMIC DNA]</scope>
    <source>
        <strain evidence="2">4086291</strain>
    </source>
</reference>